<dbReference type="EMBL" id="JACJLV010000003">
    <property type="protein sequence ID" value="MBM6825805.1"/>
    <property type="molecule type" value="Genomic_DNA"/>
</dbReference>
<dbReference type="InterPro" id="IPR050072">
    <property type="entry name" value="Peptidase_M20A"/>
</dbReference>
<evidence type="ECO:0000313" key="11">
    <source>
        <dbReference type="Proteomes" id="UP000713880"/>
    </source>
</evidence>
<dbReference type="Pfam" id="PF01546">
    <property type="entry name" value="Peptidase_M20"/>
    <property type="match status" value="1"/>
</dbReference>
<evidence type="ECO:0000256" key="2">
    <source>
        <dbReference type="ARBA" id="ARBA00006247"/>
    </source>
</evidence>
<dbReference type="SUPFAM" id="SSF53187">
    <property type="entry name" value="Zn-dependent exopeptidases"/>
    <property type="match status" value="1"/>
</dbReference>
<keyword evidence="3" id="KW-0645">Protease</keyword>
<sequence length="455" mass="49648">MSQSRLSERLDEMKDEILEGIQKSVQIDSVATEAEENAPYGPGPKAALDFALHLGEELGFRTGNVDNHAGYVEYGEGEEMVAVLGHMDVVPTGDDWKYPPFGGEIHDGVMYGRGVVDDKGPTIGAIYALKAIRDLDLPIDRRIRVIFGTNEERGSSCIQYYVEKGEEQPVMGITPDAEFPLIFFEKGMTNVTAGCKNPAQGAIKVLEFQGGTVHNIVPLHCRLVLEGEHEIPEAKGVTVTKENGNTVLVSEGVSAHGSTPALGVNGISLLLDAVKDLEIGGDYQKVFDFLRTHIGHETNGKGLGICYQDEETGETTVNLGVIEGTEKDIHFVLDIRYPKNGKKEEVQATLEKQFGEAGLEILSIDHTDMLYVPKDSELVQKLMKVYREGTGQMDAQPKAIGGGTYAKMFKNMVAFGPIFPGDPDVVHQPNEAVEIEKLMQSIKLVAEAMAEMARK</sequence>
<gene>
    <name evidence="10" type="primary">pepV</name>
    <name evidence="10" type="ORF">H6A13_01625</name>
</gene>
<organism evidence="10 11">
    <name type="scientific">Mordavella massiliensis</name>
    <dbReference type="NCBI Taxonomy" id="1871024"/>
    <lineage>
        <taxon>Bacteria</taxon>
        <taxon>Bacillati</taxon>
        <taxon>Bacillota</taxon>
        <taxon>Clostridia</taxon>
        <taxon>Eubacteriales</taxon>
        <taxon>Clostridiaceae</taxon>
        <taxon>Mordavella</taxon>
    </lineage>
</organism>
<dbReference type="GO" id="GO:0008777">
    <property type="term" value="F:acetylornithine deacetylase activity"/>
    <property type="evidence" value="ECO:0007669"/>
    <property type="project" value="TreeGrafter"/>
</dbReference>
<dbReference type="NCBIfam" id="NF005591">
    <property type="entry name" value="PRK07318.1"/>
    <property type="match status" value="1"/>
</dbReference>
<keyword evidence="6" id="KW-0862">Zinc</keyword>
<dbReference type="RefSeq" id="WP_204907868.1">
    <property type="nucleotide sequence ID" value="NZ_JACJLV010000003.1"/>
</dbReference>
<dbReference type="PROSITE" id="PS00758">
    <property type="entry name" value="ARGE_DAPE_CPG2_1"/>
    <property type="match status" value="1"/>
</dbReference>
<dbReference type="Gene3D" id="3.40.630.10">
    <property type="entry name" value="Zn peptidases"/>
    <property type="match status" value="1"/>
</dbReference>
<dbReference type="InterPro" id="IPR010964">
    <property type="entry name" value="M20A_pepV-rel"/>
</dbReference>
<evidence type="ECO:0000256" key="8">
    <source>
        <dbReference type="ARBA" id="ARBA00023049"/>
    </source>
</evidence>
<dbReference type="GO" id="GO:0008270">
    <property type="term" value="F:zinc ion binding"/>
    <property type="evidence" value="ECO:0007669"/>
    <property type="project" value="InterPro"/>
</dbReference>
<dbReference type="AlphaFoldDB" id="A0A938XFE9"/>
<protein>
    <submittedName>
        <fullName evidence="10">Dipeptidase PepV</fullName>
    </submittedName>
</protein>
<dbReference type="GO" id="GO:0006526">
    <property type="term" value="P:L-arginine biosynthetic process"/>
    <property type="evidence" value="ECO:0007669"/>
    <property type="project" value="TreeGrafter"/>
</dbReference>
<dbReference type="GO" id="GO:0008237">
    <property type="term" value="F:metallopeptidase activity"/>
    <property type="evidence" value="ECO:0007669"/>
    <property type="project" value="UniProtKB-KW"/>
</dbReference>
<comment type="cofactor">
    <cofactor evidence="1">
        <name>Zn(2+)</name>
        <dbReference type="ChEBI" id="CHEBI:29105"/>
    </cofactor>
</comment>
<dbReference type="NCBIfam" id="TIGR01887">
    <property type="entry name" value="dipeptidaselike"/>
    <property type="match status" value="1"/>
</dbReference>
<comment type="caution">
    <text evidence="10">The sequence shown here is derived from an EMBL/GenBank/DDBJ whole genome shotgun (WGS) entry which is preliminary data.</text>
</comment>
<reference evidence="10" key="2">
    <citation type="journal article" date="2021" name="Sci. Rep.">
        <title>The distribution of antibiotic resistance genes in chicken gut microbiota commensals.</title>
        <authorList>
            <person name="Juricova H."/>
            <person name="Matiasovicova J."/>
            <person name="Kubasova T."/>
            <person name="Cejkova D."/>
            <person name="Rychlik I."/>
        </authorList>
    </citation>
    <scope>NUCLEOTIDE SEQUENCE</scope>
    <source>
        <strain evidence="10">An420c</strain>
    </source>
</reference>
<dbReference type="InterPro" id="IPR036264">
    <property type="entry name" value="Bact_exopeptidase_dim_dom"/>
</dbReference>
<evidence type="ECO:0000256" key="7">
    <source>
        <dbReference type="ARBA" id="ARBA00022997"/>
    </source>
</evidence>
<name>A0A938XFE9_9CLOT</name>
<keyword evidence="4" id="KW-0479">Metal-binding</keyword>
<evidence type="ECO:0000313" key="10">
    <source>
        <dbReference type="EMBL" id="MBM6825805.1"/>
    </source>
</evidence>
<dbReference type="PANTHER" id="PTHR43808">
    <property type="entry name" value="ACETYLORNITHINE DEACETYLASE"/>
    <property type="match status" value="1"/>
</dbReference>
<dbReference type="InterPro" id="IPR002933">
    <property type="entry name" value="Peptidase_M20"/>
</dbReference>
<dbReference type="SUPFAM" id="SSF55031">
    <property type="entry name" value="Bacterial exopeptidase dimerisation domain"/>
    <property type="match status" value="1"/>
</dbReference>
<dbReference type="Pfam" id="PF07687">
    <property type="entry name" value="M20_dimer"/>
    <property type="match status" value="1"/>
</dbReference>
<keyword evidence="7" id="KW-0224">Dipeptidase</keyword>
<evidence type="ECO:0000256" key="3">
    <source>
        <dbReference type="ARBA" id="ARBA00022670"/>
    </source>
</evidence>
<keyword evidence="11" id="KW-1185">Reference proteome</keyword>
<accession>A0A938XFE9</accession>
<proteinExistence type="inferred from homology"/>
<evidence type="ECO:0000259" key="9">
    <source>
        <dbReference type="Pfam" id="PF07687"/>
    </source>
</evidence>
<dbReference type="Gene3D" id="3.30.70.360">
    <property type="match status" value="2"/>
</dbReference>
<dbReference type="CDD" id="cd03888">
    <property type="entry name" value="M20_PepV"/>
    <property type="match status" value="1"/>
</dbReference>
<dbReference type="InterPro" id="IPR001261">
    <property type="entry name" value="ArgE/DapE_CS"/>
</dbReference>
<dbReference type="PANTHER" id="PTHR43808:SF31">
    <property type="entry name" value="N-ACETYL-L-CITRULLINE DEACETYLASE"/>
    <property type="match status" value="1"/>
</dbReference>
<keyword evidence="5" id="KW-0378">Hydrolase</keyword>
<feature type="domain" description="Peptidase M20 dimerisation" evidence="9">
    <location>
        <begin position="248"/>
        <end position="358"/>
    </location>
</feature>
<comment type="similarity">
    <text evidence="2">Belongs to the peptidase M20A family.</text>
</comment>
<dbReference type="InterPro" id="IPR011650">
    <property type="entry name" value="Peptidase_M20_dimer"/>
</dbReference>
<evidence type="ECO:0000256" key="5">
    <source>
        <dbReference type="ARBA" id="ARBA00022801"/>
    </source>
</evidence>
<evidence type="ECO:0000256" key="6">
    <source>
        <dbReference type="ARBA" id="ARBA00022833"/>
    </source>
</evidence>
<evidence type="ECO:0000256" key="4">
    <source>
        <dbReference type="ARBA" id="ARBA00022723"/>
    </source>
</evidence>
<reference evidence="10" key="1">
    <citation type="submission" date="2020-08" db="EMBL/GenBank/DDBJ databases">
        <authorList>
            <person name="Cejkova D."/>
            <person name="Kubasova T."/>
            <person name="Jahodarova E."/>
            <person name="Rychlik I."/>
        </authorList>
    </citation>
    <scope>NUCLEOTIDE SEQUENCE</scope>
    <source>
        <strain evidence="10">An420c</strain>
    </source>
</reference>
<evidence type="ECO:0000256" key="1">
    <source>
        <dbReference type="ARBA" id="ARBA00001947"/>
    </source>
</evidence>
<dbReference type="Proteomes" id="UP000713880">
    <property type="component" value="Unassembled WGS sequence"/>
</dbReference>
<dbReference type="GO" id="GO:0016805">
    <property type="term" value="F:dipeptidase activity"/>
    <property type="evidence" value="ECO:0007669"/>
    <property type="project" value="UniProtKB-KW"/>
</dbReference>
<keyword evidence="8" id="KW-0482">Metalloprotease</keyword>
<dbReference type="GO" id="GO:0006508">
    <property type="term" value="P:proteolysis"/>
    <property type="evidence" value="ECO:0007669"/>
    <property type="project" value="UniProtKB-KW"/>
</dbReference>